<feature type="binding site" evidence="10">
    <location>
        <position position="84"/>
    </location>
    <ligand>
        <name>NAD(+)</name>
        <dbReference type="ChEBI" id="CHEBI:57540"/>
    </ligand>
</feature>
<dbReference type="PIRSF" id="PIRSF000124">
    <property type="entry name" value="UDPglc_GDPman_dh"/>
    <property type="match status" value="1"/>
</dbReference>
<dbReference type="NCBIfam" id="TIGR03026">
    <property type="entry name" value="NDP-sugDHase"/>
    <property type="match status" value="1"/>
</dbReference>
<feature type="binding site" evidence="10">
    <location>
        <position position="30"/>
    </location>
    <ligand>
        <name>NAD(+)</name>
        <dbReference type="ChEBI" id="CHEBI:57540"/>
    </ligand>
</feature>
<comment type="pathway">
    <text evidence="1">Nucleotide-sugar biosynthesis; UDP-alpha-D-glucuronate biosynthesis; UDP-alpha-D-glucuronate from UDP-alpha-D-glucose: step 1/1.</text>
</comment>
<dbReference type="EMBL" id="LN999010">
    <property type="protein sequence ID" value="CUX77293.1"/>
    <property type="molecule type" value="Genomic_DNA"/>
</dbReference>
<keyword evidence="4 7" id="KW-0560">Oxidoreductase</keyword>
<evidence type="ECO:0000256" key="5">
    <source>
        <dbReference type="ARBA" id="ARBA00023027"/>
    </source>
</evidence>
<dbReference type="SUPFAM" id="SSF52413">
    <property type="entry name" value="UDP-glucose/GDP-mannose dehydrogenase C-terminal domain"/>
    <property type="match status" value="1"/>
</dbReference>
<dbReference type="AlphaFoldDB" id="A0A160VQV0"/>
<reference evidence="14" key="2">
    <citation type="submission" date="2016-01" db="EMBL/GenBank/DDBJ databases">
        <authorList>
            <person name="Vorgias C.E."/>
        </authorList>
    </citation>
    <scope>NUCLEOTIDE SEQUENCE [LARGE SCALE GENOMIC DNA]</scope>
</reference>
<feature type="binding site" evidence="10">
    <location>
        <position position="267"/>
    </location>
    <ligand>
        <name>NAD(+)</name>
        <dbReference type="ChEBI" id="CHEBI:57540"/>
    </ligand>
</feature>
<dbReference type="KEGG" id="tch:CHITON_0514"/>
<keyword evidence="15" id="KW-1185">Reference proteome</keyword>
<organism evidence="13 14">
    <name type="scientific">Thermococcus chitonophagus</name>
    <dbReference type="NCBI Taxonomy" id="54262"/>
    <lineage>
        <taxon>Archaea</taxon>
        <taxon>Methanobacteriati</taxon>
        <taxon>Methanobacteriota</taxon>
        <taxon>Thermococci</taxon>
        <taxon>Thermococcales</taxon>
        <taxon>Thermococcaceae</taxon>
        <taxon>Thermococcus</taxon>
    </lineage>
</organism>
<dbReference type="Proteomes" id="UP000250189">
    <property type="component" value="Chromosome"/>
</dbReference>
<evidence type="ECO:0000313" key="12">
    <source>
        <dbReference type="EMBL" id="ASJ16045.1"/>
    </source>
</evidence>
<dbReference type="GeneID" id="33321428"/>
<dbReference type="EC" id="1.1.1.22" evidence="3 7"/>
<dbReference type="RefSeq" id="WP_068576458.1">
    <property type="nucleotide sequence ID" value="NZ_CP015193.1"/>
</dbReference>
<comment type="catalytic activity">
    <reaction evidence="6 7">
        <text>UDP-alpha-D-glucose + 2 NAD(+) + H2O = UDP-alpha-D-glucuronate + 2 NADH + 3 H(+)</text>
        <dbReference type="Rhea" id="RHEA:23596"/>
        <dbReference type="ChEBI" id="CHEBI:15377"/>
        <dbReference type="ChEBI" id="CHEBI:15378"/>
        <dbReference type="ChEBI" id="CHEBI:57540"/>
        <dbReference type="ChEBI" id="CHEBI:57945"/>
        <dbReference type="ChEBI" id="CHEBI:58052"/>
        <dbReference type="ChEBI" id="CHEBI:58885"/>
        <dbReference type="EC" id="1.1.1.22"/>
    </reaction>
</comment>
<feature type="binding site" evidence="9">
    <location>
        <position position="324"/>
    </location>
    <ligand>
        <name>substrate</name>
    </ligand>
</feature>
<evidence type="ECO:0000259" key="11">
    <source>
        <dbReference type="SMART" id="SM00984"/>
    </source>
</evidence>
<evidence type="ECO:0000256" key="9">
    <source>
        <dbReference type="PIRSR" id="PIRSR500134-2"/>
    </source>
</evidence>
<evidence type="ECO:0000256" key="4">
    <source>
        <dbReference type="ARBA" id="ARBA00023002"/>
    </source>
</evidence>
<dbReference type="InterPro" id="IPR008927">
    <property type="entry name" value="6-PGluconate_DH-like_C_sf"/>
</dbReference>
<evidence type="ECO:0000256" key="7">
    <source>
        <dbReference type="PIRNR" id="PIRNR000124"/>
    </source>
</evidence>
<dbReference type="InterPro" id="IPR036291">
    <property type="entry name" value="NAD(P)-bd_dom_sf"/>
</dbReference>
<dbReference type="Gene3D" id="1.20.5.100">
    <property type="entry name" value="Cytochrome c1, transmembrane anchor, C-terminal"/>
    <property type="match status" value="1"/>
</dbReference>
<reference evidence="12 15" key="3">
    <citation type="submission" date="2016-04" db="EMBL/GenBank/DDBJ databases">
        <title>Complete genome sequence of Thermococcus chitonophagus type strain GC74.</title>
        <authorList>
            <person name="Oger P.M."/>
        </authorList>
    </citation>
    <scope>NUCLEOTIDE SEQUENCE [LARGE SCALE GENOMIC DNA]</scope>
    <source>
        <strain evidence="12 15">GC74</strain>
    </source>
</reference>
<dbReference type="EMBL" id="CP015193">
    <property type="protein sequence ID" value="ASJ16045.1"/>
    <property type="molecule type" value="Genomic_DNA"/>
</dbReference>
<dbReference type="SMART" id="SM00984">
    <property type="entry name" value="UDPG_MGDP_dh_C"/>
    <property type="match status" value="1"/>
</dbReference>
<dbReference type="Pfam" id="PF03720">
    <property type="entry name" value="UDPG_MGDP_dh_C"/>
    <property type="match status" value="1"/>
</dbReference>
<protein>
    <recommendedName>
        <fullName evidence="3 7">UDP-glucose 6-dehydrogenase</fullName>
        <ecNumber evidence="3 7">1.1.1.22</ecNumber>
    </recommendedName>
</protein>
<dbReference type="PIRSF" id="PIRSF500134">
    <property type="entry name" value="UDPglc_DH_bac"/>
    <property type="match status" value="1"/>
</dbReference>
<dbReference type="InterPro" id="IPR001732">
    <property type="entry name" value="UDP-Glc/GDP-Man_DH_N"/>
</dbReference>
<evidence type="ECO:0000256" key="8">
    <source>
        <dbReference type="PIRSR" id="PIRSR500134-1"/>
    </source>
</evidence>
<feature type="binding site" evidence="9">
    <location>
        <position position="261"/>
    </location>
    <ligand>
        <name>substrate</name>
    </ligand>
</feature>
<evidence type="ECO:0000313" key="15">
    <source>
        <dbReference type="Proteomes" id="UP000250189"/>
    </source>
</evidence>
<feature type="binding site" evidence="9">
    <location>
        <begin position="156"/>
        <end position="159"/>
    </location>
    <ligand>
        <name>substrate</name>
    </ligand>
</feature>
<feature type="binding site" evidence="10">
    <location>
        <position position="122"/>
    </location>
    <ligand>
        <name>NAD(+)</name>
        <dbReference type="ChEBI" id="CHEBI:57540"/>
    </ligand>
</feature>
<evidence type="ECO:0000256" key="3">
    <source>
        <dbReference type="ARBA" id="ARBA00012954"/>
    </source>
</evidence>
<feature type="binding site" evidence="10">
    <location>
        <position position="35"/>
    </location>
    <ligand>
        <name>NAD(+)</name>
        <dbReference type="ChEBI" id="CHEBI:57540"/>
    </ligand>
</feature>
<dbReference type="GO" id="GO:0006065">
    <property type="term" value="P:UDP-glucuronate biosynthetic process"/>
    <property type="evidence" value="ECO:0007669"/>
    <property type="project" value="UniProtKB-UniPathway"/>
</dbReference>
<evidence type="ECO:0000256" key="1">
    <source>
        <dbReference type="ARBA" id="ARBA00004701"/>
    </source>
</evidence>
<feature type="binding site" evidence="10">
    <location>
        <position position="331"/>
    </location>
    <ligand>
        <name>NAD(+)</name>
        <dbReference type="ChEBI" id="CHEBI:57540"/>
    </ligand>
</feature>
<reference evidence="13" key="1">
    <citation type="submission" date="2016-01" db="EMBL/GenBank/DDBJ databases">
        <authorList>
            <person name="Oliw E.H."/>
        </authorList>
    </citation>
    <scope>NUCLEOTIDE SEQUENCE</scope>
    <source>
        <strain evidence="13">1</strain>
    </source>
</reference>
<comment type="similarity">
    <text evidence="2 7">Belongs to the UDP-glucose/GDP-mannose dehydrogenase family.</text>
</comment>
<dbReference type="InterPro" id="IPR014027">
    <property type="entry name" value="UDP-Glc/GDP-Man_DH_C"/>
</dbReference>
<dbReference type="Proteomes" id="UP000093069">
    <property type="component" value="Chromosome I"/>
</dbReference>
<feature type="binding site" evidence="9">
    <location>
        <begin position="253"/>
        <end position="257"/>
    </location>
    <ligand>
        <name>substrate</name>
    </ligand>
</feature>
<keyword evidence="5 7" id="KW-0520">NAD</keyword>
<dbReference type="PANTHER" id="PTHR43750:SF3">
    <property type="entry name" value="UDP-GLUCOSE 6-DEHYDROGENASE TUAD"/>
    <property type="match status" value="1"/>
</dbReference>
<dbReference type="InterPro" id="IPR036220">
    <property type="entry name" value="UDP-Glc/GDP-Man_DH_C_sf"/>
</dbReference>
<dbReference type="GO" id="GO:0051287">
    <property type="term" value="F:NAD binding"/>
    <property type="evidence" value="ECO:0007669"/>
    <property type="project" value="InterPro"/>
</dbReference>
<dbReference type="Gene3D" id="3.40.50.720">
    <property type="entry name" value="NAD(P)-binding Rossmann-like Domain"/>
    <property type="match status" value="2"/>
</dbReference>
<evidence type="ECO:0000256" key="2">
    <source>
        <dbReference type="ARBA" id="ARBA00006601"/>
    </source>
</evidence>
<dbReference type="GO" id="GO:0003979">
    <property type="term" value="F:UDP-glucose 6-dehydrogenase activity"/>
    <property type="evidence" value="ECO:0007669"/>
    <property type="project" value="UniProtKB-EC"/>
</dbReference>
<dbReference type="UniPathway" id="UPA00038">
    <property type="reaction ID" value="UER00491"/>
</dbReference>
<feature type="binding site" evidence="9">
    <location>
        <position position="208"/>
    </location>
    <ligand>
        <name>substrate</name>
    </ligand>
</feature>
<gene>
    <name evidence="12" type="ORF">A3L04_02600</name>
    <name evidence="13" type="ORF">CHITON_0514</name>
</gene>
<dbReference type="PANTHER" id="PTHR43750">
    <property type="entry name" value="UDP-GLUCOSE 6-DEHYDROGENASE TUAD"/>
    <property type="match status" value="1"/>
</dbReference>
<feature type="binding site" evidence="10">
    <location>
        <position position="159"/>
    </location>
    <ligand>
        <name>NAD(+)</name>
        <dbReference type="ChEBI" id="CHEBI:57540"/>
    </ligand>
</feature>
<evidence type="ECO:0000313" key="14">
    <source>
        <dbReference type="Proteomes" id="UP000093069"/>
    </source>
</evidence>
<dbReference type="SUPFAM" id="SSF51735">
    <property type="entry name" value="NAD(P)-binding Rossmann-fold domains"/>
    <property type="match status" value="1"/>
</dbReference>
<dbReference type="Pfam" id="PF03721">
    <property type="entry name" value="UDPG_MGDP_dh_N"/>
    <property type="match status" value="1"/>
</dbReference>
<accession>A0A160VQV0</accession>
<dbReference type="InterPro" id="IPR017476">
    <property type="entry name" value="UDP-Glc/GDP-Man"/>
</dbReference>
<evidence type="ECO:0000256" key="10">
    <source>
        <dbReference type="PIRSR" id="PIRSR500134-3"/>
    </source>
</evidence>
<dbReference type="OrthoDB" id="59839at2157"/>
<dbReference type="SUPFAM" id="SSF48179">
    <property type="entry name" value="6-phosphogluconate dehydrogenase C-terminal domain-like"/>
    <property type="match status" value="1"/>
</dbReference>
<dbReference type="GO" id="GO:0000271">
    <property type="term" value="P:polysaccharide biosynthetic process"/>
    <property type="evidence" value="ECO:0007669"/>
    <property type="project" value="InterPro"/>
</dbReference>
<proteinExistence type="inferred from homology"/>
<feature type="domain" description="UDP-glucose/GDP-mannose dehydrogenase C-terminal" evidence="11">
    <location>
        <begin position="317"/>
        <end position="415"/>
    </location>
</feature>
<dbReference type="STRING" id="54262.CHITON_0514"/>
<evidence type="ECO:0000256" key="6">
    <source>
        <dbReference type="ARBA" id="ARBA00047473"/>
    </source>
</evidence>
<sequence length="427" mass="47604">MRISIIGSGYVGLVTGIGFAKLGNDVVFVDIDEEKVRKINEGVPPIYEEGLEELMRELRGKYRATTSYEDAILNSDVTFICVGTPSREDGSIDLKYIRSAAEGIGRALNKKDSYHLVVVKSTVVPGTTEEVVLPILEEYSGKKAPEDFGIAMNPEFLREGSALRDFFNPDRIVIGANDDKAKKILEELYSPLDAPKLFVDIKTAEMIKYASNAFLATKISFANEIGNICKRLGIDSWKVFEGVGLDHRISPHFFRSGIGFGGSCFPKDVKAIVRKAEELGEDPILLKAVLEVNKRQPLKLIELLKKHVPELKGKTVGVLGLAFKPNTDDVRETRAYVVVKRLLEEGANVVAYDPKAMENFRRMYPDVGERIAYAETAQEVLNSTDVILILTEWPEFEELDYSGKIVIDGRRVKNAEKTAEVYEGVCW</sequence>
<dbReference type="Pfam" id="PF00984">
    <property type="entry name" value="UDPG_MGDP_dh"/>
    <property type="match status" value="1"/>
</dbReference>
<evidence type="ECO:0000313" key="13">
    <source>
        <dbReference type="EMBL" id="CUX77293.1"/>
    </source>
</evidence>
<dbReference type="InterPro" id="IPR014026">
    <property type="entry name" value="UDP-Glc/GDP-Man_DH_dimer"/>
</dbReference>
<dbReference type="InterPro" id="IPR028357">
    <property type="entry name" value="UDPglc_DH_bac"/>
</dbReference>
<feature type="active site" description="Nucleophile" evidence="8">
    <location>
        <position position="264"/>
    </location>
</feature>
<name>A0A160VQV0_9EURY</name>